<evidence type="ECO:0000313" key="3">
    <source>
        <dbReference type="Proteomes" id="UP000759537"/>
    </source>
</evidence>
<dbReference type="Proteomes" id="UP000759537">
    <property type="component" value="Unassembled WGS sequence"/>
</dbReference>
<dbReference type="InterPro" id="IPR040521">
    <property type="entry name" value="KDZ"/>
</dbReference>
<reference evidence="2" key="2">
    <citation type="journal article" date="2020" name="Nat. Commun.">
        <title>Large-scale genome sequencing of mycorrhizal fungi provides insights into the early evolution of symbiotic traits.</title>
        <authorList>
            <person name="Miyauchi S."/>
            <person name="Kiss E."/>
            <person name="Kuo A."/>
            <person name="Drula E."/>
            <person name="Kohler A."/>
            <person name="Sanchez-Garcia M."/>
            <person name="Morin E."/>
            <person name="Andreopoulos B."/>
            <person name="Barry K.W."/>
            <person name="Bonito G."/>
            <person name="Buee M."/>
            <person name="Carver A."/>
            <person name="Chen C."/>
            <person name="Cichocki N."/>
            <person name="Clum A."/>
            <person name="Culley D."/>
            <person name="Crous P.W."/>
            <person name="Fauchery L."/>
            <person name="Girlanda M."/>
            <person name="Hayes R.D."/>
            <person name="Keri Z."/>
            <person name="LaButti K."/>
            <person name="Lipzen A."/>
            <person name="Lombard V."/>
            <person name="Magnuson J."/>
            <person name="Maillard F."/>
            <person name="Murat C."/>
            <person name="Nolan M."/>
            <person name="Ohm R.A."/>
            <person name="Pangilinan J."/>
            <person name="Pereira M.F."/>
            <person name="Perotto S."/>
            <person name="Peter M."/>
            <person name="Pfister S."/>
            <person name="Riley R."/>
            <person name="Sitrit Y."/>
            <person name="Stielow J.B."/>
            <person name="Szollosi G."/>
            <person name="Zifcakova L."/>
            <person name="Stursova M."/>
            <person name="Spatafora J.W."/>
            <person name="Tedersoo L."/>
            <person name="Vaario L.M."/>
            <person name="Yamada A."/>
            <person name="Yan M."/>
            <person name="Wang P."/>
            <person name="Xu J."/>
            <person name="Bruns T."/>
            <person name="Baldrian P."/>
            <person name="Vilgalys R."/>
            <person name="Dunand C."/>
            <person name="Henrissat B."/>
            <person name="Grigoriev I.V."/>
            <person name="Hibbett D."/>
            <person name="Nagy L.G."/>
            <person name="Martin F.M."/>
        </authorList>
    </citation>
    <scope>NUCLEOTIDE SEQUENCE</scope>
    <source>
        <strain evidence="2">Prilba</strain>
    </source>
</reference>
<dbReference type="Pfam" id="PF18758">
    <property type="entry name" value="KDZ"/>
    <property type="match status" value="1"/>
</dbReference>
<proteinExistence type="predicted"/>
<dbReference type="EMBL" id="WHVB01000005">
    <property type="protein sequence ID" value="KAF8482826.1"/>
    <property type="molecule type" value="Genomic_DNA"/>
</dbReference>
<protein>
    <recommendedName>
        <fullName evidence="4">CxC2-like cysteine cluster KDZ transposase-associated domain-containing protein</fullName>
    </recommendedName>
</protein>
<dbReference type="AlphaFoldDB" id="A0A9P5TAW3"/>
<evidence type="ECO:0008006" key="4">
    <source>
        <dbReference type="Google" id="ProtNLM"/>
    </source>
</evidence>
<accession>A0A9P5TAW3</accession>
<organism evidence="2 3">
    <name type="scientific">Russula ochroleuca</name>
    <dbReference type="NCBI Taxonomy" id="152965"/>
    <lineage>
        <taxon>Eukaryota</taxon>
        <taxon>Fungi</taxon>
        <taxon>Dikarya</taxon>
        <taxon>Basidiomycota</taxon>
        <taxon>Agaricomycotina</taxon>
        <taxon>Agaricomycetes</taxon>
        <taxon>Russulales</taxon>
        <taxon>Russulaceae</taxon>
        <taxon>Russula</taxon>
    </lineage>
</organism>
<reference evidence="2" key="1">
    <citation type="submission" date="2019-10" db="EMBL/GenBank/DDBJ databases">
        <authorList>
            <consortium name="DOE Joint Genome Institute"/>
            <person name="Kuo A."/>
            <person name="Miyauchi S."/>
            <person name="Kiss E."/>
            <person name="Drula E."/>
            <person name="Kohler A."/>
            <person name="Sanchez-Garcia M."/>
            <person name="Andreopoulos B."/>
            <person name="Barry K.W."/>
            <person name="Bonito G."/>
            <person name="Buee M."/>
            <person name="Carver A."/>
            <person name="Chen C."/>
            <person name="Cichocki N."/>
            <person name="Clum A."/>
            <person name="Culley D."/>
            <person name="Crous P.W."/>
            <person name="Fauchery L."/>
            <person name="Girlanda M."/>
            <person name="Hayes R."/>
            <person name="Keri Z."/>
            <person name="LaButti K."/>
            <person name="Lipzen A."/>
            <person name="Lombard V."/>
            <person name="Magnuson J."/>
            <person name="Maillard F."/>
            <person name="Morin E."/>
            <person name="Murat C."/>
            <person name="Nolan M."/>
            <person name="Ohm R."/>
            <person name="Pangilinan J."/>
            <person name="Pereira M."/>
            <person name="Perotto S."/>
            <person name="Peter M."/>
            <person name="Riley R."/>
            <person name="Sitrit Y."/>
            <person name="Stielow B."/>
            <person name="Szollosi G."/>
            <person name="Zifcakova L."/>
            <person name="Stursova M."/>
            <person name="Spatafora J.W."/>
            <person name="Tedersoo L."/>
            <person name="Vaario L.-M."/>
            <person name="Yamada A."/>
            <person name="Yan M."/>
            <person name="Wang P."/>
            <person name="Xu J."/>
            <person name="Bruns T."/>
            <person name="Baldrian P."/>
            <person name="Vilgalys R."/>
            <person name="Henrissat B."/>
            <person name="Grigoriev I.V."/>
            <person name="Hibbett D."/>
            <person name="Nagy L.G."/>
            <person name="Martin F.M."/>
        </authorList>
    </citation>
    <scope>NUCLEOTIDE SEQUENCE</scope>
    <source>
        <strain evidence="2">Prilba</strain>
    </source>
</reference>
<gene>
    <name evidence="2" type="ORF">DFH94DRAFT_680811</name>
</gene>
<dbReference type="OrthoDB" id="2804062at2759"/>
<keyword evidence="3" id="KW-1185">Reference proteome</keyword>
<feature type="region of interest" description="Disordered" evidence="1">
    <location>
        <begin position="1131"/>
        <end position="1170"/>
    </location>
</feature>
<comment type="caution">
    <text evidence="2">The sequence shown here is derived from an EMBL/GenBank/DDBJ whole genome shotgun (WGS) entry which is preliminary data.</text>
</comment>
<sequence>MPYDYMYKSLSPQNLCILGIEGHVSKPLSMPQSDNVGLMGQKLDNSTVKQGKYTSTSRCKVGKVQWKPGHALLNVNEAMQYARKFTLASCLKWEFTWVLCMTPSLETFLRGDCSKLEDDISEADTEEMEYGGYDLFAEGEEDDETFNADELPPYPHQPSDDSLPQPMLDATLMPLPLSITSPEPPWLPCFHARLDKLLSMLVTSAFQLLWQPRDGMSVIKPTNLILPRQLGDDQQCKLHFLWCLVAIVFQEYMLLCISPAGSYESAAQDGALISQGRRSHPKAEVQAVGSPLRIHWFFAAREQVHVSGYRSALKTPVETDRDEDYEDRPCKDGPCKDRPCEDGPCEDGPWVDVDNMAPKPKKTPAKRPCTTDKATASYAVMMALQAAAPSNTGKVNAYDFYNGLVCITDGAGKFKPKVAYNEFARAVRIFHHIRMAKRAGRMYDPKGMQNTMHRELALVCPACPIPSLNLPPGWENTPPEDRFLYQLYVAIDANFKLKAKNRGTKAVMLSDGYAYIVQDADYASHLSKSMDDMKELKHCLSEHNVLHTTNMPAMKGFIVNGVGATICTCHLLYCAQGVVDLPCGEWYVCIDWAVFSMLGATAKDLKMLTFSYDICCACSRISTATVYQIPNDLQVTFVIPKFHLEAHGKDCKCSFNLNHTLGAARTCGKGIEAGWADTNPAALSTREMSLTYCHEVLNDLFGAINWDPVHLHTLAQAKLDLANEEVAEKKNGMIGRHEMSPSNFILAVFDIEKKLKYLASAALKKKEQKCSQTLTKKASLQIKHNQIHHHMQTLQEVQKIYIPGAASLETDFTHENACHRGKSMTASHDDGSALGDDHILLITDMQDHNNEWVEVPNLPRPIISMPAPQKGKTSLISDGAIILWPPSSIPTRLHSSSCVNGLAAKEIVLRVADCSDSLHNIWHCLCELSAFSSFKCKNVNGPGQCIQTCALETLKALGDKCNRYVTCYCRSDDGSEDEATSSTVHPRHSNGIGSNSKKWWGKGNKRLTWIWRVQKQDVHDIPSLNSTASEEDVYKHKTYLSIRIEWAQAQSHTLCWDEEKQLLPEEMHGYIHGLDTYTHCQADIYYSLAVSFVDRWSPELRKNNITVDWPLELAEYVATVDALPEQKSGRKKSKPVYLSDSKSKDDAVESIQFGGSHLEDDTESLVGGEDGIELDGESVLLHLAGYTDGKNSEEDTS</sequence>
<name>A0A9P5TAW3_9AGAM</name>
<evidence type="ECO:0000313" key="2">
    <source>
        <dbReference type="EMBL" id="KAF8482826.1"/>
    </source>
</evidence>
<evidence type="ECO:0000256" key="1">
    <source>
        <dbReference type="SAM" id="MobiDB-lite"/>
    </source>
</evidence>